<dbReference type="SUPFAM" id="SSF51735">
    <property type="entry name" value="NAD(P)-binding Rossmann-fold domains"/>
    <property type="match status" value="1"/>
</dbReference>
<proteinExistence type="predicted"/>
<dbReference type="AlphaFoldDB" id="A0A1S1ZRY3"/>
<reference evidence="2 3" key="1">
    <citation type="submission" date="2016-06" db="EMBL/GenBank/DDBJ databases">
        <authorList>
            <person name="Haines A.N."/>
            <person name="Council K.R."/>
        </authorList>
    </citation>
    <scope>NUCLEOTIDE SEQUENCE [LARGE SCALE GENOMIC DNA]</scope>
    <source>
        <strain evidence="2 3">SP158-29</strain>
    </source>
</reference>
<dbReference type="Gene3D" id="3.40.50.720">
    <property type="entry name" value="NAD(P)-binding Rossmann-like Domain"/>
    <property type="match status" value="1"/>
</dbReference>
<name>A0A1S1ZRY3_9STRE</name>
<evidence type="ECO:0000313" key="2">
    <source>
        <dbReference type="EMBL" id="PCH13733.1"/>
    </source>
</evidence>
<feature type="domain" description="CoA-binding" evidence="1">
    <location>
        <begin position="16"/>
        <end position="111"/>
    </location>
</feature>
<dbReference type="Pfam" id="PF13380">
    <property type="entry name" value="CoA_binding_2"/>
    <property type="match status" value="1"/>
</dbReference>
<gene>
    <name evidence="2" type="ORF">A9Y57_00367</name>
</gene>
<protein>
    <submittedName>
        <fullName evidence="2">CoA binding domain protein</fullName>
    </submittedName>
</protein>
<dbReference type="SMART" id="SM00881">
    <property type="entry name" value="CoA_binding"/>
    <property type="match status" value="1"/>
</dbReference>
<dbReference type="InterPro" id="IPR003781">
    <property type="entry name" value="CoA-bd"/>
</dbReference>
<evidence type="ECO:0000259" key="1">
    <source>
        <dbReference type="SMART" id="SM00881"/>
    </source>
</evidence>
<evidence type="ECO:0000313" key="3">
    <source>
        <dbReference type="Proteomes" id="UP000217465"/>
    </source>
</evidence>
<organism evidence="2 3">
    <name type="scientific">Streptococcus parauberis</name>
    <dbReference type="NCBI Taxonomy" id="1348"/>
    <lineage>
        <taxon>Bacteria</taxon>
        <taxon>Bacillati</taxon>
        <taxon>Bacillota</taxon>
        <taxon>Bacilli</taxon>
        <taxon>Lactobacillales</taxon>
        <taxon>Streptococcaceae</taxon>
        <taxon>Streptococcus</taxon>
    </lineage>
</organism>
<dbReference type="OrthoDB" id="9804695at2"/>
<dbReference type="InterPro" id="IPR036291">
    <property type="entry name" value="NAD(P)-bd_dom_sf"/>
</dbReference>
<dbReference type="RefSeq" id="WP_071519082.1">
    <property type="nucleotide sequence ID" value="NZ_CBCPIC010000017.1"/>
</dbReference>
<sequence>MTYQFKNPSDDVIADYLRKTHKIAVVGLSSKPEAASYSVAKFMQAMGYEIVPVNPGMVGQEILGEKVYATLADIPFPVDMVDVFRPSEALPQVAKEFIHTDAKIFWAQLGLENEDAEAILRGANRHNVVMNKCLKIEYRSLMHQLD</sequence>
<dbReference type="PANTHER" id="PTHR33303:SF2">
    <property type="entry name" value="COA-BINDING DOMAIN-CONTAINING PROTEIN"/>
    <property type="match status" value="1"/>
</dbReference>
<dbReference type="Proteomes" id="UP000217465">
    <property type="component" value="Unassembled WGS sequence"/>
</dbReference>
<accession>A0A1S1ZRY3</accession>
<dbReference type="EMBL" id="NSGR01000004">
    <property type="protein sequence ID" value="PCH13733.1"/>
    <property type="molecule type" value="Genomic_DNA"/>
</dbReference>
<comment type="caution">
    <text evidence="2">The sequence shown here is derived from an EMBL/GenBank/DDBJ whole genome shotgun (WGS) entry which is preliminary data.</text>
</comment>
<dbReference type="PANTHER" id="PTHR33303">
    <property type="entry name" value="CYTOPLASMIC PROTEIN-RELATED"/>
    <property type="match status" value="1"/>
</dbReference>